<evidence type="ECO:0000313" key="2">
    <source>
        <dbReference type="Proteomes" id="UP000037822"/>
    </source>
</evidence>
<dbReference type="RefSeq" id="WP_156330031.1">
    <property type="nucleotide sequence ID" value="NZ_LGSZ01000009.1"/>
</dbReference>
<dbReference type="SUPFAM" id="SSF55811">
    <property type="entry name" value="Nudix"/>
    <property type="match status" value="1"/>
</dbReference>
<dbReference type="AlphaFoldDB" id="A0A0N1F6I2"/>
<sequence length="239" mass="26460">MNDFADGHIVRLRQIAARIEPYDWAFARENGDAIASHWAKVSDGKPAMFNGRILLQHRAAIEDGVFRAAYFETDYAAFMTWRDHGLPGPRIRNGFAMGALRAADGAFLCGRMAKHTANAGMVYFAAGTPDRSDVREDGTVDLAGSVVRELWEETGLTQAEIVVGEGWDAVFTDGRIAFMRPVTIPLPADEARALMLSRIAVMDEQELDDIVILRSAADCDRHRMAPFMKPYLAHIYGQG</sequence>
<keyword evidence="2" id="KW-1185">Reference proteome</keyword>
<dbReference type="InterPro" id="IPR015797">
    <property type="entry name" value="NUDIX_hydrolase-like_dom_sf"/>
</dbReference>
<dbReference type="PATRIC" id="fig|1526658.3.peg.5078"/>
<dbReference type="OrthoDB" id="9806849at2"/>
<accession>A0A0N1F6I2</accession>
<dbReference type="EMBL" id="LGSZ01000009">
    <property type="protein sequence ID" value="KPH83058.1"/>
    <property type="molecule type" value="Genomic_DNA"/>
</dbReference>
<dbReference type="Proteomes" id="UP000037822">
    <property type="component" value="Unassembled WGS sequence"/>
</dbReference>
<evidence type="ECO:0000313" key="1">
    <source>
        <dbReference type="EMBL" id="KPH83058.1"/>
    </source>
</evidence>
<name>A0A0N1F6I2_9HYPH</name>
<gene>
    <name evidence="1" type="ORF">AE618_00765</name>
</gene>
<comment type="caution">
    <text evidence="1">The sequence shown here is derived from an EMBL/GenBank/DDBJ whole genome shotgun (WGS) entry which is preliminary data.</text>
</comment>
<organism evidence="1 2">
    <name type="scientific">Bosea vaviloviae</name>
    <dbReference type="NCBI Taxonomy" id="1526658"/>
    <lineage>
        <taxon>Bacteria</taxon>
        <taxon>Pseudomonadati</taxon>
        <taxon>Pseudomonadota</taxon>
        <taxon>Alphaproteobacteria</taxon>
        <taxon>Hyphomicrobiales</taxon>
        <taxon>Boseaceae</taxon>
        <taxon>Bosea</taxon>
    </lineage>
</organism>
<evidence type="ECO:0008006" key="3">
    <source>
        <dbReference type="Google" id="ProtNLM"/>
    </source>
</evidence>
<proteinExistence type="predicted"/>
<reference evidence="1 2" key="1">
    <citation type="submission" date="2015-07" db="EMBL/GenBank/DDBJ databases">
        <title>Whole genome sequencing of Bosea vaviloviae isolated from cave pool.</title>
        <authorList>
            <person name="Tan N.E.H."/>
            <person name="Lee Y.P."/>
            <person name="Gan H.M."/>
            <person name="Barton H."/>
            <person name="Savka M.A."/>
        </authorList>
    </citation>
    <scope>NUCLEOTIDE SEQUENCE [LARGE SCALE GENOMIC DNA]</scope>
    <source>
        <strain evidence="1 2">SD260</strain>
    </source>
</reference>
<dbReference type="Gene3D" id="3.90.79.10">
    <property type="entry name" value="Nucleoside Triphosphate Pyrophosphohydrolase"/>
    <property type="match status" value="1"/>
</dbReference>
<protein>
    <recommendedName>
        <fullName evidence="3">NUDIX hydrolase</fullName>
    </recommendedName>
</protein>